<dbReference type="OrthoDB" id="2394248at2759"/>
<dbReference type="Proteomes" id="UP000789405">
    <property type="component" value="Unassembled WGS sequence"/>
</dbReference>
<gene>
    <name evidence="1" type="ORF">DERYTH_LOCUS25521</name>
</gene>
<dbReference type="AlphaFoldDB" id="A0A9N9K4R9"/>
<dbReference type="EMBL" id="CAJVPY010048015">
    <property type="protein sequence ID" value="CAG8811816.1"/>
    <property type="molecule type" value="Genomic_DNA"/>
</dbReference>
<accession>A0A9N9K4R9</accession>
<comment type="caution">
    <text evidence="1">The sequence shown here is derived from an EMBL/GenBank/DDBJ whole genome shotgun (WGS) entry which is preliminary data.</text>
</comment>
<evidence type="ECO:0000313" key="1">
    <source>
        <dbReference type="EMBL" id="CAG8811816.1"/>
    </source>
</evidence>
<keyword evidence="2" id="KW-1185">Reference proteome</keyword>
<sequence length="146" mass="17033">IIGIAKVPYSSEIKIERITNNDQWLPSTQNSPISLILRPDMGAVAISVGEHEIHLFFRDIRYTKLTKFGEITINMNRGYERRYYKTNKDGRLYLLNNNPFTDIFDDAVRLTFTPTKGVSATFCQDFVDCLCDQLHKERQRQNKQNQ</sequence>
<reference evidence="1" key="1">
    <citation type="submission" date="2021-06" db="EMBL/GenBank/DDBJ databases">
        <authorList>
            <person name="Kallberg Y."/>
            <person name="Tangrot J."/>
            <person name="Rosling A."/>
        </authorList>
    </citation>
    <scope>NUCLEOTIDE SEQUENCE</scope>
    <source>
        <strain evidence="1">MA453B</strain>
    </source>
</reference>
<name>A0A9N9K4R9_9GLOM</name>
<feature type="non-terminal residue" evidence="1">
    <location>
        <position position="1"/>
    </location>
</feature>
<protein>
    <submittedName>
        <fullName evidence="1">4957_t:CDS:1</fullName>
    </submittedName>
</protein>
<proteinExistence type="predicted"/>
<organism evidence="1 2">
    <name type="scientific">Dentiscutata erythropus</name>
    <dbReference type="NCBI Taxonomy" id="1348616"/>
    <lineage>
        <taxon>Eukaryota</taxon>
        <taxon>Fungi</taxon>
        <taxon>Fungi incertae sedis</taxon>
        <taxon>Mucoromycota</taxon>
        <taxon>Glomeromycotina</taxon>
        <taxon>Glomeromycetes</taxon>
        <taxon>Diversisporales</taxon>
        <taxon>Gigasporaceae</taxon>
        <taxon>Dentiscutata</taxon>
    </lineage>
</organism>
<feature type="non-terminal residue" evidence="1">
    <location>
        <position position="146"/>
    </location>
</feature>
<evidence type="ECO:0000313" key="2">
    <source>
        <dbReference type="Proteomes" id="UP000789405"/>
    </source>
</evidence>